<proteinExistence type="predicted"/>
<gene>
    <name evidence="1" type="ORF">METZ01_LOCUS182534</name>
</gene>
<name>A0A382CU37_9ZZZZ</name>
<evidence type="ECO:0000313" key="1">
    <source>
        <dbReference type="EMBL" id="SVB29680.1"/>
    </source>
</evidence>
<accession>A0A382CU37</accession>
<sequence>MDSIIRYLLKKNPSMTRDEAEQKADEIWEDYKSANKELLSKRDQENRRAFERSIASEFNSLAAEELSEEELKDYCGDIPVEIWDVKKKKWISKQQFYSDDQETDNSSNG</sequence>
<reference evidence="1" key="1">
    <citation type="submission" date="2018-05" db="EMBL/GenBank/DDBJ databases">
        <authorList>
            <person name="Lanie J.A."/>
            <person name="Ng W.-L."/>
            <person name="Kazmierczak K.M."/>
            <person name="Andrzejewski T.M."/>
            <person name="Davidsen T.M."/>
            <person name="Wayne K.J."/>
            <person name="Tettelin H."/>
            <person name="Glass J.I."/>
            <person name="Rusch D."/>
            <person name="Podicherti R."/>
            <person name="Tsui H.-C.T."/>
            <person name="Winkler M.E."/>
        </authorList>
    </citation>
    <scope>NUCLEOTIDE SEQUENCE</scope>
</reference>
<dbReference type="EMBL" id="UINC01036152">
    <property type="protein sequence ID" value="SVB29680.1"/>
    <property type="molecule type" value="Genomic_DNA"/>
</dbReference>
<organism evidence="1">
    <name type="scientific">marine metagenome</name>
    <dbReference type="NCBI Taxonomy" id="408172"/>
    <lineage>
        <taxon>unclassified sequences</taxon>
        <taxon>metagenomes</taxon>
        <taxon>ecological metagenomes</taxon>
    </lineage>
</organism>
<protein>
    <submittedName>
        <fullName evidence="1">Uncharacterized protein</fullName>
    </submittedName>
</protein>
<dbReference type="AlphaFoldDB" id="A0A382CU37"/>